<evidence type="ECO:0000313" key="3">
    <source>
        <dbReference type="EMBL" id="HEB97798.1"/>
    </source>
</evidence>
<feature type="transmembrane region" description="Helical" evidence="1">
    <location>
        <begin position="48"/>
        <end position="74"/>
    </location>
</feature>
<dbReference type="Pfam" id="PF05425">
    <property type="entry name" value="CopD"/>
    <property type="match status" value="1"/>
</dbReference>
<sequence>MLQTALVLHLLGTIVWVGGMFFAHMALRPAANGLLEPPARLPLLHRVLAGFFRWVWLAIALILGSGYWVFLGLWSGQAGLYVHVMQGIGLLMVAIFCFIYFLPFRRMGLALEAGDLSAAAAQMALIRRLIATNLVLGLTTSVIGAGRFF</sequence>
<dbReference type="InterPro" id="IPR008457">
    <property type="entry name" value="Cu-R_CopD_dom"/>
</dbReference>
<dbReference type="Proteomes" id="UP000886251">
    <property type="component" value="Unassembled WGS sequence"/>
</dbReference>
<name>A0A831RQC2_9GAMM</name>
<feature type="transmembrane region" description="Helical" evidence="1">
    <location>
        <begin position="80"/>
        <end position="102"/>
    </location>
</feature>
<feature type="domain" description="Copper resistance protein D" evidence="2">
    <location>
        <begin position="46"/>
        <end position="145"/>
    </location>
</feature>
<accession>A0A831RQC2</accession>
<keyword evidence="1" id="KW-0812">Transmembrane</keyword>
<dbReference type="EMBL" id="DRKP01000191">
    <property type="protein sequence ID" value="HEB97798.1"/>
    <property type="molecule type" value="Genomic_DNA"/>
</dbReference>
<dbReference type="GO" id="GO:0016020">
    <property type="term" value="C:membrane"/>
    <property type="evidence" value="ECO:0007669"/>
    <property type="project" value="InterPro"/>
</dbReference>
<comment type="caution">
    <text evidence="3">The sequence shown here is derived from an EMBL/GenBank/DDBJ whole genome shotgun (WGS) entry which is preliminary data.</text>
</comment>
<feature type="transmembrane region" description="Helical" evidence="1">
    <location>
        <begin position="6"/>
        <end position="27"/>
    </location>
</feature>
<keyword evidence="1" id="KW-0472">Membrane</keyword>
<dbReference type="AlphaFoldDB" id="A0A831RQC2"/>
<evidence type="ECO:0000259" key="2">
    <source>
        <dbReference type="Pfam" id="PF05425"/>
    </source>
</evidence>
<evidence type="ECO:0000256" key="1">
    <source>
        <dbReference type="SAM" id="Phobius"/>
    </source>
</evidence>
<keyword evidence="1" id="KW-1133">Transmembrane helix</keyword>
<gene>
    <name evidence="3" type="ORF">ENI96_15375</name>
</gene>
<organism evidence="3">
    <name type="scientific">Sedimenticola thiotaurini</name>
    <dbReference type="NCBI Taxonomy" id="1543721"/>
    <lineage>
        <taxon>Bacteria</taxon>
        <taxon>Pseudomonadati</taxon>
        <taxon>Pseudomonadota</taxon>
        <taxon>Gammaproteobacteria</taxon>
        <taxon>Chromatiales</taxon>
        <taxon>Sedimenticolaceae</taxon>
        <taxon>Sedimenticola</taxon>
    </lineage>
</organism>
<reference evidence="3" key="1">
    <citation type="journal article" date="2020" name="mSystems">
        <title>Genome- and Community-Level Interaction Insights into Carbon Utilization and Element Cycling Functions of Hydrothermarchaeota in Hydrothermal Sediment.</title>
        <authorList>
            <person name="Zhou Z."/>
            <person name="Liu Y."/>
            <person name="Xu W."/>
            <person name="Pan J."/>
            <person name="Luo Z.H."/>
            <person name="Li M."/>
        </authorList>
    </citation>
    <scope>NUCLEOTIDE SEQUENCE [LARGE SCALE GENOMIC DNA]</scope>
    <source>
        <strain evidence="3">HyVt-443</strain>
    </source>
</reference>
<proteinExistence type="predicted"/>
<protein>
    <recommendedName>
        <fullName evidence="2">Copper resistance protein D domain-containing protein</fullName>
    </recommendedName>
</protein>